<dbReference type="GO" id="GO:0004177">
    <property type="term" value="F:aminopeptidase activity"/>
    <property type="evidence" value="ECO:0007669"/>
    <property type="project" value="UniProtKB-KW"/>
</dbReference>
<keyword evidence="2" id="KW-0378">Hydrolase</keyword>
<feature type="compositionally biased region" description="Basic and acidic residues" evidence="1">
    <location>
        <begin position="19"/>
        <end position="35"/>
    </location>
</feature>
<keyword evidence="2" id="KW-0645">Protease</keyword>
<keyword evidence="2" id="KW-0031">Aminopeptidase</keyword>
<organism evidence="2 3">
    <name type="scientific">Frankliniella fusca</name>
    <dbReference type="NCBI Taxonomy" id="407009"/>
    <lineage>
        <taxon>Eukaryota</taxon>
        <taxon>Metazoa</taxon>
        <taxon>Ecdysozoa</taxon>
        <taxon>Arthropoda</taxon>
        <taxon>Hexapoda</taxon>
        <taxon>Insecta</taxon>
        <taxon>Pterygota</taxon>
        <taxon>Neoptera</taxon>
        <taxon>Paraneoptera</taxon>
        <taxon>Thysanoptera</taxon>
        <taxon>Terebrantia</taxon>
        <taxon>Thripoidea</taxon>
        <taxon>Thripidae</taxon>
        <taxon>Frankliniella</taxon>
    </lineage>
</organism>
<dbReference type="Proteomes" id="UP001219518">
    <property type="component" value="Unassembled WGS sequence"/>
</dbReference>
<feature type="region of interest" description="Disordered" evidence="1">
    <location>
        <begin position="1"/>
        <end position="75"/>
    </location>
</feature>
<evidence type="ECO:0000313" key="3">
    <source>
        <dbReference type="Proteomes" id="UP001219518"/>
    </source>
</evidence>
<sequence>AGWGWAGQPDARRRQPPHHHGEAECSDPTGRRADDETTVWHPFQERRPSGPSRQARRPPGEWQKQRHRGCPTQLRSDPSLEWLESAGTALPLLAWSSKPHRRRGLVRFAVGWGFPWFPSTALHLSL</sequence>
<keyword evidence="3" id="KW-1185">Reference proteome</keyword>
<dbReference type="AlphaFoldDB" id="A0AAE1I3C1"/>
<reference evidence="2" key="2">
    <citation type="journal article" date="2023" name="BMC Genomics">
        <title>Pest status, molecular evolution, and epigenetic factors derived from the genome assembly of Frankliniella fusca, a thysanopteran phytovirus vector.</title>
        <authorList>
            <person name="Catto M.A."/>
            <person name="Labadie P.E."/>
            <person name="Jacobson A.L."/>
            <person name="Kennedy G.G."/>
            <person name="Srinivasan R."/>
            <person name="Hunt B.G."/>
        </authorList>
    </citation>
    <scope>NUCLEOTIDE SEQUENCE</scope>
    <source>
        <strain evidence="2">PL_HMW_Pooled</strain>
    </source>
</reference>
<evidence type="ECO:0000256" key="1">
    <source>
        <dbReference type="SAM" id="MobiDB-lite"/>
    </source>
</evidence>
<accession>A0AAE1I3C1</accession>
<feature type="non-terminal residue" evidence="2">
    <location>
        <position position="126"/>
    </location>
</feature>
<evidence type="ECO:0000313" key="2">
    <source>
        <dbReference type="EMBL" id="KAK3931809.1"/>
    </source>
</evidence>
<dbReference type="EMBL" id="JAHWGI010001430">
    <property type="protein sequence ID" value="KAK3931809.1"/>
    <property type="molecule type" value="Genomic_DNA"/>
</dbReference>
<reference evidence="2" key="1">
    <citation type="submission" date="2021-07" db="EMBL/GenBank/DDBJ databases">
        <authorList>
            <person name="Catto M.A."/>
            <person name="Jacobson A."/>
            <person name="Kennedy G."/>
            <person name="Labadie P."/>
            <person name="Hunt B.G."/>
            <person name="Srinivasan R."/>
        </authorList>
    </citation>
    <scope>NUCLEOTIDE SEQUENCE</scope>
    <source>
        <strain evidence="2">PL_HMW_Pooled</strain>
        <tissue evidence="2">Head</tissue>
    </source>
</reference>
<protein>
    <submittedName>
        <fullName evidence="2">Aminopeptidase Q</fullName>
    </submittedName>
</protein>
<proteinExistence type="predicted"/>
<name>A0AAE1I3C1_9NEOP</name>
<gene>
    <name evidence="2" type="ORF">KUF71_009028</name>
</gene>
<comment type="caution">
    <text evidence="2">The sequence shown here is derived from an EMBL/GenBank/DDBJ whole genome shotgun (WGS) entry which is preliminary data.</text>
</comment>